<evidence type="ECO:0000256" key="1">
    <source>
        <dbReference type="ARBA" id="ARBA00022741"/>
    </source>
</evidence>
<dbReference type="RefSeq" id="WP_263047850.1">
    <property type="nucleotide sequence ID" value="NZ_CP106738.1"/>
</dbReference>
<evidence type="ECO:0000313" key="4">
    <source>
        <dbReference type="EMBL" id="UXX83158.1"/>
    </source>
</evidence>
<evidence type="ECO:0000259" key="3">
    <source>
        <dbReference type="PROSITE" id="PS51206"/>
    </source>
</evidence>
<keyword evidence="1" id="KW-0547">Nucleotide-binding</keyword>
<keyword evidence="5" id="KW-1185">Reference proteome</keyword>
<sequence>MDADRGSRLRADYRRRVAATTFLHSQTERHPTDVAGRHGARLAVASERPRGKTWDESTIKALRGGDRLTARFMRQDFFDFNPQMTVMIAGNTQPSFRGGDEAIRSLVVLIPFSVTIPAGRRDRTLPDKLAAEGPAVLR</sequence>
<dbReference type="EMBL" id="CP106738">
    <property type="protein sequence ID" value="UXX83158.1"/>
    <property type="molecule type" value="Genomic_DNA"/>
</dbReference>
<keyword evidence="2" id="KW-0067">ATP-binding</keyword>
<name>A0ABY6DDV3_9RHOB</name>
<dbReference type="InterPro" id="IPR014015">
    <property type="entry name" value="Helicase_SF3_DNA-vir"/>
</dbReference>
<dbReference type="Proteomes" id="UP001064087">
    <property type="component" value="Chromosome"/>
</dbReference>
<gene>
    <name evidence="4" type="ORF">N7U68_19120</name>
</gene>
<organism evidence="4 5">
    <name type="scientific">Roseovarius pelagicus</name>
    <dbReference type="NCBI Taxonomy" id="2980108"/>
    <lineage>
        <taxon>Bacteria</taxon>
        <taxon>Pseudomonadati</taxon>
        <taxon>Pseudomonadota</taxon>
        <taxon>Alphaproteobacteria</taxon>
        <taxon>Rhodobacterales</taxon>
        <taxon>Roseobacteraceae</taxon>
        <taxon>Roseovarius</taxon>
    </lineage>
</organism>
<proteinExistence type="predicted"/>
<feature type="domain" description="SF3 helicase" evidence="3">
    <location>
        <begin position="1"/>
        <end position="125"/>
    </location>
</feature>
<evidence type="ECO:0000313" key="5">
    <source>
        <dbReference type="Proteomes" id="UP001064087"/>
    </source>
</evidence>
<reference evidence="4" key="1">
    <citation type="submission" date="2022-10" db="EMBL/GenBank/DDBJ databases">
        <title>Roseovarius pelagicus sp. nov., isolated from Arctic seawater.</title>
        <authorList>
            <person name="Hong Y.W."/>
            <person name="Hwang C.Y."/>
        </authorList>
    </citation>
    <scope>NUCLEOTIDE SEQUENCE</scope>
    <source>
        <strain evidence="4">HL-MP18</strain>
    </source>
</reference>
<evidence type="ECO:0000256" key="2">
    <source>
        <dbReference type="ARBA" id="ARBA00022840"/>
    </source>
</evidence>
<dbReference type="PROSITE" id="PS51206">
    <property type="entry name" value="SF3_HELICASE_1"/>
    <property type="match status" value="1"/>
</dbReference>
<accession>A0ABY6DDV3</accession>
<protein>
    <recommendedName>
        <fullName evidence="3">SF3 helicase domain-containing protein</fullName>
    </recommendedName>
</protein>